<feature type="transmembrane region" description="Helical" evidence="1">
    <location>
        <begin position="50"/>
        <end position="71"/>
    </location>
</feature>
<evidence type="ECO:0000256" key="1">
    <source>
        <dbReference type="SAM" id="Phobius"/>
    </source>
</evidence>
<organism evidence="2 3">
    <name type="scientific">Sandarakinorhabdus cyanobacteriorum</name>
    <dbReference type="NCBI Taxonomy" id="1981098"/>
    <lineage>
        <taxon>Bacteria</taxon>
        <taxon>Pseudomonadati</taxon>
        <taxon>Pseudomonadota</taxon>
        <taxon>Alphaproteobacteria</taxon>
        <taxon>Sphingomonadales</taxon>
        <taxon>Sphingosinicellaceae</taxon>
        <taxon>Sandarakinorhabdus</taxon>
    </lineage>
</organism>
<keyword evidence="1" id="KW-0812">Transmembrane</keyword>
<feature type="transmembrane region" description="Helical" evidence="1">
    <location>
        <begin position="19"/>
        <end position="38"/>
    </location>
</feature>
<evidence type="ECO:0000313" key="2">
    <source>
        <dbReference type="EMBL" id="OYQ33990.1"/>
    </source>
</evidence>
<accession>A0A255Z007</accession>
<dbReference type="OrthoDB" id="7596789at2"/>
<dbReference type="RefSeq" id="WP_094472648.1">
    <property type="nucleotide sequence ID" value="NZ_NOXT01000072.1"/>
</dbReference>
<comment type="caution">
    <text evidence="2">The sequence shown here is derived from an EMBL/GenBank/DDBJ whole genome shotgun (WGS) entry which is preliminary data.</text>
</comment>
<sequence>MAEEEVPASGEMVARLRRLGRVLALISLVFGGLFVLLARRSAALGDTGQVASALFWVGAILQFALAFVLLWRGRRG</sequence>
<dbReference type="EMBL" id="NOXT01000072">
    <property type="protein sequence ID" value="OYQ33990.1"/>
    <property type="molecule type" value="Genomic_DNA"/>
</dbReference>
<name>A0A255Z007_9SPHN</name>
<keyword evidence="3" id="KW-1185">Reference proteome</keyword>
<keyword evidence="1" id="KW-0472">Membrane</keyword>
<gene>
    <name evidence="2" type="ORF">CHU93_02710</name>
</gene>
<reference evidence="2 3" key="1">
    <citation type="submission" date="2017-07" db="EMBL/GenBank/DDBJ databases">
        <title>Sandarakinorhabdus cyanobacteriorum sp. nov., a novel bacterium isolated from cyanobacterial aggregates in a eutrophic lake.</title>
        <authorList>
            <person name="Cai H."/>
        </authorList>
    </citation>
    <scope>NUCLEOTIDE SEQUENCE [LARGE SCALE GENOMIC DNA]</scope>
    <source>
        <strain evidence="2 3">TH057</strain>
    </source>
</reference>
<dbReference type="AlphaFoldDB" id="A0A255Z007"/>
<evidence type="ECO:0000313" key="3">
    <source>
        <dbReference type="Proteomes" id="UP000216991"/>
    </source>
</evidence>
<proteinExistence type="predicted"/>
<protein>
    <submittedName>
        <fullName evidence="2">Uncharacterized protein</fullName>
    </submittedName>
</protein>
<dbReference type="Proteomes" id="UP000216991">
    <property type="component" value="Unassembled WGS sequence"/>
</dbReference>
<keyword evidence="1" id="KW-1133">Transmembrane helix</keyword>